<accession>A0A4Q2D329</accession>
<proteinExistence type="predicted"/>
<evidence type="ECO:0000256" key="1">
    <source>
        <dbReference type="SAM" id="MobiDB-lite"/>
    </source>
</evidence>
<dbReference type="AlphaFoldDB" id="A0A4Q2D329"/>
<dbReference type="Proteomes" id="UP000290288">
    <property type="component" value="Unassembled WGS sequence"/>
</dbReference>
<evidence type="ECO:0000313" key="3">
    <source>
        <dbReference type="Proteomes" id="UP000290288"/>
    </source>
</evidence>
<dbReference type="OrthoDB" id="3061143at2759"/>
<dbReference type="EMBL" id="SDEE01000859">
    <property type="protein sequence ID" value="RXW13663.1"/>
    <property type="molecule type" value="Genomic_DNA"/>
</dbReference>
<protein>
    <submittedName>
        <fullName evidence="2">Uncharacterized protein</fullName>
    </submittedName>
</protein>
<name>A0A4Q2D329_9AGAR</name>
<comment type="caution">
    <text evidence="2">The sequence shown here is derived from an EMBL/GenBank/DDBJ whole genome shotgun (WGS) entry which is preliminary data.</text>
</comment>
<gene>
    <name evidence="2" type="ORF">EST38_g12190</name>
</gene>
<organism evidence="2 3">
    <name type="scientific">Candolleomyces aberdarensis</name>
    <dbReference type="NCBI Taxonomy" id="2316362"/>
    <lineage>
        <taxon>Eukaryota</taxon>
        <taxon>Fungi</taxon>
        <taxon>Dikarya</taxon>
        <taxon>Basidiomycota</taxon>
        <taxon>Agaricomycotina</taxon>
        <taxon>Agaricomycetes</taxon>
        <taxon>Agaricomycetidae</taxon>
        <taxon>Agaricales</taxon>
        <taxon>Agaricineae</taxon>
        <taxon>Psathyrellaceae</taxon>
        <taxon>Candolleomyces</taxon>
    </lineage>
</organism>
<keyword evidence="3" id="KW-1185">Reference proteome</keyword>
<reference evidence="2 3" key="1">
    <citation type="submission" date="2019-01" db="EMBL/GenBank/DDBJ databases">
        <title>Draft genome sequence of Psathyrella aberdarensis IHI B618.</title>
        <authorList>
            <person name="Buettner E."/>
            <person name="Kellner H."/>
        </authorList>
    </citation>
    <scope>NUCLEOTIDE SEQUENCE [LARGE SCALE GENOMIC DNA]</scope>
    <source>
        <strain evidence="2 3">IHI B618</strain>
    </source>
</reference>
<feature type="region of interest" description="Disordered" evidence="1">
    <location>
        <begin position="510"/>
        <end position="559"/>
    </location>
</feature>
<feature type="compositionally biased region" description="Basic residues" evidence="1">
    <location>
        <begin position="531"/>
        <end position="550"/>
    </location>
</feature>
<evidence type="ECO:0000313" key="2">
    <source>
        <dbReference type="EMBL" id="RXW13663.1"/>
    </source>
</evidence>
<feature type="compositionally biased region" description="Basic and acidic residues" evidence="1">
    <location>
        <begin position="513"/>
        <end position="525"/>
    </location>
</feature>
<sequence>MCLVPHSSMTTSYNEIEINLPGRPDYMPPVFIATNHPKMPSCLAGKAYVLKYKTDECSRTARSMKERELKIPQGKDAELKAIGFLKLEPGDIVFGRDTRHGAKPGNDVILAWANGKDLFSKEECNKLQSATDKAFGSMEERKKESVRFERLPNAKPVSGSKRCYTFGPSSEYGVDIVAPCSTLKCDKGSTELTEYAKTVKDILSAVSILAVKSLETGPSEVLDIIKGQTNVIGMPRIGYEGNWAFPAVQVNLAAANAWETGASLEGVMGAFGAPHGDDKDAEGCFSNLFAFPQLPPGYDPGRFFLLWLGVYITLDQWTTLNFSGRQAHGGTAPEAPPGVTPAPHAQRFNIVSYPKETMISGCANYTMAARPTDEPKKATSAHGKEVYRTAQITNSNDDITPPLLPNRACWFREGTAVLPNASLLQVVARFGLESIGHMVSQIASDKGFEIDEEKLMSSISCLDEKGNRLTASSTEYTPSYGHTRTVKARAEATRKFKELCTKTRGYYPNKLYRPREEKASEKETKPTTAKVPKKDKKVKTSTKVKTRSQSKSRTYARIG</sequence>